<feature type="transmembrane region" description="Helical" evidence="1">
    <location>
        <begin position="60"/>
        <end position="80"/>
    </location>
</feature>
<name>A0A919SDA2_9ACTN</name>
<accession>A0A919SDA2</accession>
<keyword evidence="3" id="KW-1185">Reference proteome</keyword>
<feature type="transmembrane region" description="Helical" evidence="1">
    <location>
        <begin position="22"/>
        <end position="48"/>
    </location>
</feature>
<gene>
    <name evidence="2" type="ORF">Aau02nite_31950</name>
</gene>
<organism evidence="2 3">
    <name type="scientific">Actinoplanes auranticolor</name>
    <dbReference type="NCBI Taxonomy" id="47988"/>
    <lineage>
        <taxon>Bacteria</taxon>
        <taxon>Bacillati</taxon>
        <taxon>Actinomycetota</taxon>
        <taxon>Actinomycetes</taxon>
        <taxon>Micromonosporales</taxon>
        <taxon>Micromonosporaceae</taxon>
        <taxon>Actinoplanes</taxon>
    </lineage>
</organism>
<keyword evidence="1" id="KW-1133">Transmembrane helix</keyword>
<dbReference type="AlphaFoldDB" id="A0A919SDA2"/>
<evidence type="ECO:0000313" key="3">
    <source>
        <dbReference type="Proteomes" id="UP000681340"/>
    </source>
</evidence>
<reference evidence="2" key="1">
    <citation type="submission" date="2021-03" db="EMBL/GenBank/DDBJ databases">
        <title>Whole genome shotgun sequence of Actinoplanes auranticolor NBRC 12245.</title>
        <authorList>
            <person name="Komaki H."/>
            <person name="Tamura T."/>
        </authorList>
    </citation>
    <scope>NUCLEOTIDE SEQUENCE</scope>
    <source>
        <strain evidence="2">NBRC 12245</strain>
    </source>
</reference>
<proteinExistence type="predicted"/>
<sequence length="181" mass="19870">MDDHPLEPGEDATTFFQPRAEVFVTVLWVCAAVWFLCRGLSVLVQVLLGDVPTIGELIRVLESLLVVPVVTASVVMLVVWNRLGWMKSSVYGLEFAATGRRGVHLRWASIASVGLRRWGPFTELVVTPTDLAAVTELPGPGRRPRVLRRASGPAFLIDVGLMSPGPQTLLAELHRRIPSRV</sequence>
<comment type="caution">
    <text evidence="2">The sequence shown here is derived from an EMBL/GenBank/DDBJ whole genome shotgun (WGS) entry which is preliminary data.</text>
</comment>
<dbReference type="EMBL" id="BOQL01000026">
    <property type="protein sequence ID" value="GIM68505.1"/>
    <property type="molecule type" value="Genomic_DNA"/>
</dbReference>
<evidence type="ECO:0000313" key="2">
    <source>
        <dbReference type="EMBL" id="GIM68505.1"/>
    </source>
</evidence>
<dbReference type="RefSeq" id="WP_212989196.1">
    <property type="nucleotide sequence ID" value="NZ_BAABEA010000008.1"/>
</dbReference>
<keyword evidence="1" id="KW-0472">Membrane</keyword>
<protein>
    <submittedName>
        <fullName evidence="2">Uncharacterized protein</fullName>
    </submittedName>
</protein>
<keyword evidence="1" id="KW-0812">Transmembrane</keyword>
<evidence type="ECO:0000256" key="1">
    <source>
        <dbReference type="SAM" id="Phobius"/>
    </source>
</evidence>
<dbReference type="Proteomes" id="UP000681340">
    <property type="component" value="Unassembled WGS sequence"/>
</dbReference>